<reference evidence="1" key="1">
    <citation type="submission" date="2020-05" db="EMBL/GenBank/DDBJ databases">
        <authorList>
            <person name="Chiriac C."/>
            <person name="Salcher M."/>
            <person name="Ghai R."/>
            <person name="Kavagutti S V."/>
        </authorList>
    </citation>
    <scope>NUCLEOTIDE SEQUENCE</scope>
</reference>
<protein>
    <submittedName>
        <fullName evidence="1">Unannotated protein</fullName>
    </submittedName>
</protein>
<evidence type="ECO:0000313" key="2">
    <source>
        <dbReference type="EMBL" id="CAB5036875.1"/>
    </source>
</evidence>
<name>A0A6J7J128_9ZZZZ</name>
<dbReference type="EMBL" id="CAFBND010000022">
    <property type="protein sequence ID" value="CAB4936327.1"/>
    <property type="molecule type" value="Genomic_DNA"/>
</dbReference>
<dbReference type="AlphaFoldDB" id="A0A6J7J128"/>
<dbReference type="InterPro" id="IPR010451">
    <property type="entry name" value="Acetoacetate_decarboxylase"/>
</dbReference>
<dbReference type="SUPFAM" id="SSF160104">
    <property type="entry name" value="Acetoacetate decarboxylase-like"/>
    <property type="match status" value="1"/>
</dbReference>
<gene>
    <name evidence="1" type="ORF">UFOPK3752_00754</name>
    <name evidence="2" type="ORF">UFOPK4150_01712</name>
</gene>
<proteinExistence type="predicted"/>
<dbReference type="InterPro" id="IPR023375">
    <property type="entry name" value="ADC_dom_sf"/>
</dbReference>
<organism evidence="1">
    <name type="scientific">freshwater metagenome</name>
    <dbReference type="NCBI Taxonomy" id="449393"/>
    <lineage>
        <taxon>unclassified sequences</taxon>
        <taxon>metagenomes</taxon>
        <taxon>ecological metagenomes</taxon>
    </lineage>
</organism>
<dbReference type="EMBL" id="CAFBPU010000039">
    <property type="protein sequence ID" value="CAB5036875.1"/>
    <property type="molecule type" value="Genomic_DNA"/>
</dbReference>
<evidence type="ECO:0000313" key="1">
    <source>
        <dbReference type="EMBL" id="CAB4936327.1"/>
    </source>
</evidence>
<sequence>MGFVKTADEMARIQHELSTPRFMAIERLSVQFRTDPEVLRLLLPPPLEPADDPIAVATIGRWHSNCLGDFDGGSIYLPARWNGIDGAYVLALFMDTEPPTNYGRDLFGEPKKLARTTMVRDGDHVHAWIERHGVRIIEIETDLTEDLGPTVTDRSTFNIKSRSSAGGYGLEEDAILTRTQFHTEVDSRRTGPATLALRSSPHDPIGELPVVELLGATYAVEDSRGVCEPVATIPANVFLPYHLGQMDDYLSLNTIPE</sequence>
<dbReference type="GO" id="GO:0016829">
    <property type="term" value="F:lyase activity"/>
    <property type="evidence" value="ECO:0007669"/>
    <property type="project" value="InterPro"/>
</dbReference>
<dbReference type="Pfam" id="PF06314">
    <property type="entry name" value="ADC"/>
    <property type="match status" value="1"/>
</dbReference>
<dbReference type="Gene3D" id="2.40.400.10">
    <property type="entry name" value="Acetoacetate decarboxylase-like"/>
    <property type="match status" value="1"/>
</dbReference>
<accession>A0A6J7J128</accession>